<feature type="compositionally biased region" description="Polar residues" evidence="1">
    <location>
        <begin position="1"/>
        <end position="16"/>
    </location>
</feature>
<name>A0A0R2JK95_9LACO</name>
<reference evidence="2 3" key="1">
    <citation type="journal article" date="2015" name="Genome Announc.">
        <title>Expanding the biotechnology potential of lactobacilli through comparative genomics of 213 strains and associated genera.</title>
        <authorList>
            <person name="Sun Z."/>
            <person name="Harris H.M."/>
            <person name="McCann A."/>
            <person name="Guo C."/>
            <person name="Argimon S."/>
            <person name="Zhang W."/>
            <person name="Yang X."/>
            <person name="Jeffery I.B."/>
            <person name="Cooney J.C."/>
            <person name="Kagawa T.F."/>
            <person name="Liu W."/>
            <person name="Song Y."/>
            <person name="Salvetti E."/>
            <person name="Wrobel A."/>
            <person name="Rasinkangas P."/>
            <person name="Parkhill J."/>
            <person name="Rea M.C."/>
            <person name="O'Sullivan O."/>
            <person name="Ritari J."/>
            <person name="Douillard F.P."/>
            <person name="Paul Ross R."/>
            <person name="Yang R."/>
            <person name="Briner A.E."/>
            <person name="Felis G.E."/>
            <person name="de Vos W.M."/>
            <person name="Barrangou R."/>
            <person name="Klaenhammer T.R."/>
            <person name="Caufield P.W."/>
            <person name="Cui Y."/>
            <person name="Zhang H."/>
            <person name="O'Toole P.W."/>
        </authorList>
    </citation>
    <scope>NUCLEOTIDE SEQUENCE [LARGE SCALE GENOMIC DNA]</scope>
    <source>
        <strain evidence="2 3">DSM 20593</strain>
    </source>
</reference>
<protein>
    <submittedName>
        <fullName evidence="2">Uncharacterized protein</fullName>
    </submittedName>
</protein>
<dbReference type="PATRIC" id="fig|1616.3.peg.1252"/>
<dbReference type="AlphaFoldDB" id="A0A0R2JK95"/>
<feature type="region of interest" description="Disordered" evidence="1">
    <location>
        <begin position="1"/>
        <end position="59"/>
    </location>
</feature>
<feature type="compositionally biased region" description="Polar residues" evidence="1">
    <location>
        <begin position="37"/>
        <end position="56"/>
    </location>
</feature>
<gene>
    <name evidence="2" type="ORF">IV73_GL001220</name>
</gene>
<dbReference type="RefSeq" id="WP_057756287.1">
    <property type="nucleotide sequence ID" value="NZ_JQBP01000007.1"/>
</dbReference>
<dbReference type="EMBL" id="JQBP01000007">
    <property type="protein sequence ID" value="KRN74711.1"/>
    <property type="molecule type" value="Genomic_DNA"/>
</dbReference>
<comment type="caution">
    <text evidence="2">The sequence shown here is derived from an EMBL/GenBank/DDBJ whole genome shotgun (WGS) entry which is preliminary data.</text>
</comment>
<evidence type="ECO:0000313" key="2">
    <source>
        <dbReference type="EMBL" id="KRN74711.1"/>
    </source>
</evidence>
<organism evidence="2 3">
    <name type="scientific">Weissella kandleri</name>
    <dbReference type="NCBI Taxonomy" id="1616"/>
    <lineage>
        <taxon>Bacteria</taxon>
        <taxon>Bacillati</taxon>
        <taxon>Bacillota</taxon>
        <taxon>Bacilli</taxon>
        <taxon>Lactobacillales</taxon>
        <taxon>Lactobacillaceae</taxon>
        <taxon>Weissella</taxon>
    </lineage>
</organism>
<dbReference type="Proteomes" id="UP000051655">
    <property type="component" value="Unassembled WGS sequence"/>
</dbReference>
<sequence length="132" mass="14072">MIGLILQSTNKKQTVPKNKIVKSKESISDSSEKTDGSEASESNSTIATATPDSDNGITPDEAYAKVDLLTQGHGSDYIVAQKSKNFYKYVSTSNPNYVVTIALNTADSSKLDVTFYGGASTGPDGYSETMSR</sequence>
<evidence type="ECO:0000256" key="1">
    <source>
        <dbReference type="SAM" id="MobiDB-lite"/>
    </source>
</evidence>
<evidence type="ECO:0000313" key="3">
    <source>
        <dbReference type="Proteomes" id="UP000051655"/>
    </source>
</evidence>
<keyword evidence="3" id="KW-1185">Reference proteome</keyword>
<accession>A0A0R2JK95</accession>
<feature type="compositionally biased region" description="Basic and acidic residues" evidence="1">
    <location>
        <begin position="22"/>
        <end position="36"/>
    </location>
</feature>
<proteinExistence type="predicted"/>